<sequence>MSSASAVLESDDGSSSSEEEPEVKKEIWMHHYSSAHKILLVGEGDLSFSLCLARAFKSARNIVATNVDTQDELVKKYSNAIENMRELQDRGAVVLCGVDATTMGQHFFLTTQRFHRIVYNFPHVGFQFPEGNRCQIKLNKQLVKEYMRNAKMLLKKENGCEIHVTHKIGEAYDKWDLVKKAAKLDLVLYQASPFYKNMYPGYAQKRAHGPSPDAPFNLGESATFKFRLGQCP</sequence>
<reference evidence="2" key="1">
    <citation type="journal article" date="2022" name="Mol. Ecol. Resour.">
        <title>The genomes of chicory, endive, great burdock and yacon provide insights into Asteraceae palaeo-polyploidization history and plant inulin production.</title>
        <authorList>
            <person name="Fan W."/>
            <person name="Wang S."/>
            <person name="Wang H."/>
            <person name="Wang A."/>
            <person name="Jiang F."/>
            <person name="Liu H."/>
            <person name="Zhao H."/>
            <person name="Xu D."/>
            <person name="Zhang Y."/>
        </authorList>
    </citation>
    <scope>NUCLEOTIDE SEQUENCE [LARGE SCALE GENOMIC DNA]</scope>
    <source>
        <strain evidence="2">cv. Yunnan</strain>
    </source>
</reference>
<gene>
    <name evidence="1" type="ORF">L1987_63381</name>
</gene>
<keyword evidence="2" id="KW-1185">Reference proteome</keyword>
<evidence type="ECO:0000313" key="2">
    <source>
        <dbReference type="Proteomes" id="UP001056120"/>
    </source>
</evidence>
<reference evidence="1 2" key="2">
    <citation type="journal article" date="2022" name="Mol. Ecol. Resour.">
        <title>The genomes of chicory, endive, great burdock and yacon provide insights into Asteraceae paleo-polyploidization history and plant inulin production.</title>
        <authorList>
            <person name="Fan W."/>
            <person name="Wang S."/>
            <person name="Wang H."/>
            <person name="Wang A."/>
            <person name="Jiang F."/>
            <person name="Liu H."/>
            <person name="Zhao H."/>
            <person name="Xu D."/>
            <person name="Zhang Y."/>
        </authorList>
    </citation>
    <scope>NUCLEOTIDE SEQUENCE [LARGE SCALE GENOMIC DNA]</scope>
    <source>
        <strain evidence="2">cv. Yunnan</strain>
        <tissue evidence="1">Leaves</tissue>
    </source>
</reference>
<organism evidence="1 2">
    <name type="scientific">Smallanthus sonchifolius</name>
    <dbReference type="NCBI Taxonomy" id="185202"/>
    <lineage>
        <taxon>Eukaryota</taxon>
        <taxon>Viridiplantae</taxon>
        <taxon>Streptophyta</taxon>
        <taxon>Embryophyta</taxon>
        <taxon>Tracheophyta</taxon>
        <taxon>Spermatophyta</taxon>
        <taxon>Magnoliopsida</taxon>
        <taxon>eudicotyledons</taxon>
        <taxon>Gunneridae</taxon>
        <taxon>Pentapetalae</taxon>
        <taxon>asterids</taxon>
        <taxon>campanulids</taxon>
        <taxon>Asterales</taxon>
        <taxon>Asteraceae</taxon>
        <taxon>Asteroideae</taxon>
        <taxon>Heliantheae alliance</taxon>
        <taxon>Millerieae</taxon>
        <taxon>Smallanthus</taxon>
    </lineage>
</organism>
<name>A0ACB9CD00_9ASTR</name>
<dbReference type="EMBL" id="CM042038">
    <property type="protein sequence ID" value="KAI3732182.1"/>
    <property type="molecule type" value="Genomic_DNA"/>
</dbReference>
<dbReference type="Proteomes" id="UP001056120">
    <property type="component" value="Linkage Group LG21"/>
</dbReference>
<protein>
    <submittedName>
        <fullName evidence="1">Uncharacterized protein</fullName>
    </submittedName>
</protein>
<proteinExistence type="predicted"/>
<evidence type="ECO:0000313" key="1">
    <source>
        <dbReference type="EMBL" id="KAI3732182.1"/>
    </source>
</evidence>
<accession>A0ACB9CD00</accession>
<comment type="caution">
    <text evidence="1">The sequence shown here is derived from an EMBL/GenBank/DDBJ whole genome shotgun (WGS) entry which is preliminary data.</text>
</comment>